<dbReference type="PANTHER" id="PTHR30055:SF234">
    <property type="entry name" value="HTH-TYPE TRANSCRIPTIONAL REGULATOR BETI"/>
    <property type="match status" value="1"/>
</dbReference>
<evidence type="ECO:0000259" key="6">
    <source>
        <dbReference type="PROSITE" id="PS50977"/>
    </source>
</evidence>
<evidence type="ECO:0000256" key="5">
    <source>
        <dbReference type="SAM" id="MobiDB-lite"/>
    </source>
</evidence>
<evidence type="ECO:0000313" key="8">
    <source>
        <dbReference type="Proteomes" id="UP001240250"/>
    </source>
</evidence>
<keyword evidence="1" id="KW-0805">Transcription regulation</keyword>
<feature type="region of interest" description="Disordered" evidence="5">
    <location>
        <begin position="212"/>
        <end position="235"/>
    </location>
</feature>
<dbReference type="RefSeq" id="WP_082740054.1">
    <property type="nucleotide sequence ID" value="NZ_JAUSVM010000001.1"/>
</dbReference>
<evidence type="ECO:0000313" key="7">
    <source>
        <dbReference type="EMBL" id="MDQ0426811.1"/>
    </source>
</evidence>
<keyword evidence="2 4" id="KW-0238">DNA-binding</keyword>
<keyword evidence="3" id="KW-0804">Transcription</keyword>
<organism evidence="7 8">
    <name type="scientific">Cellulomonas iranensis</name>
    <dbReference type="NCBI Taxonomy" id="76862"/>
    <lineage>
        <taxon>Bacteria</taxon>
        <taxon>Bacillati</taxon>
        <taxon>Actinomycetota</taxon>
        <taxon>Actinomycetes</taxon>
        <taxon>Micrococcales</taxon>
        <taxon>Cellulomonadaceae</taxon>
        <taxon>Cellulomonas</taxon>
    </lineage>
</organism>
<evidence type="ECO:0000256" key="2">
    <source>
        <dbReference type="ARBA" id="ARBA00023125"/>
    </source>
</evidence>
<dbReference type="Gene3D" id="1.10.357.10">
    <property type="entry name" value="Tetracycline Repressor, domain 2"/>
    <property type="match status" value="1"/>
</dbReference>
<dbReference type="PRINTS" id="PR00455">
    <property type="entry name" value="HTHTETR"/>
</dbReference>
<comment type="caution">
    <text evidence="7">The sequence shown here is derived from an EMBL/GenBank/DDBJ whole genome shotgun (WGS) entry which is preliminary data.</text>
</comment>
<reference evidence="7 8" key="1">
    <citation type="submission" date="2023-07" db="EMBL/GenBank/DDBJ databases">
        <title>Sequencing the genomes of 1000 actinobacteria strains.</title>
        <authorList>
            <person name="Klenk H.-P."/>
        </authorList>
    </citation>
    <scope>NUCLEOTIDE SEQUENCE [LARGE SCALE GENOMIC DNA]</scope>
    <source>
        <strain evidence="7 8">DSM 14785</strain>
    </source>
</reference>
<feature type="DNA-binding region" description="H-T-H motif" evidence="4">
    <location>
        <begin position="39"/>
        <end position="58"/>
    </location>
</feature>
<dbReference type="InterPro" id="IPR050109">
    <property type="entry name" value="HTH-type_TetR-like_transc_reg"/>
</dbReference>
<sequence length="235" mass="25423">MSAAAGRPSRAAPLPPEERRRAILDAVQPVILERGLDVTTRQLADAAGVAEGTLFRVFDDKEQLVREAAFAAADPTLGLDALAAIDAGMPLRDRLVRLVELMEQRVGQVRVWMTVLHRLGRGPDGQLHGHGARWAERQREGLEAVHAQMRRLLEPDADRLRLPLDDAVQAVDALVLGMLLHAGRVGMLHGGNLERSFEPRVIVDLLLDGMLAPTDPTPPTPPTPTGDAPTLTEGS</sequence>
<evidence type="ECO:0000256" key="1">
    <source>
        <dbReference type="ARBA" id="ARBA00023015"/>
    </source>
</evidence>
<dbReference type="Proteomes" id="UP001240250">
    <property type="component" value="Unassembled WGS sequence"/>
</dbReference>
<evidence type="ECO:0000256" key="3">
    <source>
        <dbReference type="ARBA" id="ARBA00023163"/>
    </source>
</evidence>
<dbReference type="Pfam" id="PF00440">
    <property type="entry name" value="TetR_N"/>
    <property type="match status" value="1"/>
</dbReference>
<protein>
    <submittedName>
        <fullName evidence="7">AcrR family transcriptional regulator</fullName>
    </submittedName>
</protein>
<dbReference type="InterPro" id="IPR009057">
    <property type="entry name" value="Homeodomain-like_sf"/>
</dbReference>
<feature type="compositionally biased region" description="Low complexity" evidence="5">
    <location>
        <begin position="225"/>
        <end position="235"/>
    </location>
</feature>
<keyword evidence="8" id="KW-1185">Reference proteome</keyword>
<dbReference type="EMBL" id="JAUSVM010000001">
    <property type="protein sequence ID" value="MDQ0426811.1"/>
    <property type="molecule type" value="Genomic_DNA"/>
</dbReference>
<evidence type="ECO:0000256" key="4">
    <source>
        <dbReference type="PROSITE-ProRule" id="PRU00335"/>
    </source>
</evidence>
<dbReference type="InterPro" id="IPR001647">
    <property type="entry name" value="HTH_TetR"/>
</dbReference>
<dbReference type="SUPFAM" id="SSF46689">
    <property type="entry name" value="Homeodomain-like"/>
    <property type="match status" value="1"/>
</dbReference>
<name>A0ABU0GN66_9CELL</name>
<feature type="domain" description="HTH tetR-type" evidence="6">
    <location>
        <begin position="17"/>
        <end position="76"/>
    </location>
</feature>
<accession>A0ABU0GN66</accession>
<proteinExistence type="predicted"/>
<dbReference type="PROSITE" id="PS50977">
    <property type="entry name" value="HTH_TETR_2"/>
    <property type="match status" value="1"/>
</dbReference>
<dbReference type="PANTHER" id="PTHR30055">
    <property type="entry name" value="HTH-TYPE TRANSCRIPTIONAL REGULATOR RUTR"/>
    <property type="match status" value="1"/>
</dbReference>
<gene>
    <name evidence="7" type="ORF">JO380_003192</name>
</gene>
<feature type="compositionally biased region" description="Pro residues" evidence="5">
    <location>
        <begin position="215"/>
        <end position="224"/>
    </location>
</feature>